<protein>
    <submittedName>
        <fullName evidence="1">Uncharacterized protein</fullName>
    </submittedName>
</protein>
<reference evidence="2" key="1">
    <citation type="journal article" date="2022" name="Mol. Ecol. Resour.">
        <title>The genomes of chicory, endive, great burdock and yacon provide insights into Asteraceae palaeo-polyploidization history and plant inulin production.</title>
        <authorList>
            <person name="Fan W."/>
            <person name="Wang S."/>
            <person name="Wang H."/>
            <person name="Wang A."/>
            <person name="Jiang F."/>
            <person name="Liu H."/>
            <person name="Zhao H."/>
            <person name="Xu D."/>
            <person name="Zhang Y."/>
        </authorList>
    </citation>
    <scope>NUCLEOTIDE SEQUENCE [LARGE SCALE GENOMIC DNA]</scope>
    <source>
        <strain evidence="2">cv. Yunnan</strain>
    </source>
</reference>
<organism evidence="1 2">
    <name type="scientific">Smallanthus sonchifolius</name>
    <dbReference type="NCBI Taxonomy" id="185202"/>
    <lineage>
        <taxon>Eukaryota</taxon>
        <taxon>Viridiplantae</taxon>
        <taxon>Streptophyta</taxon>
        <taxon>Embryophyta</taxon>
        <taxon>Tracheophyta</taxon>
        <taxon>Spermatophyta</taxon>
        <taxon>Magnoliopsida</taxon>
        <taxon>eudicotyledons</taxon>
        <taxon>Gunneridae</taxon>
        <taxon>Pentapetalae</taxon>
        <taxon>asterids</taxon>
        <taxon>campanulids</taxon>
        <taxon>Asterales</taxon>
        <taxon>Asteraceae</taxon>
        <taxon>Asteroideae</taxon>
        <taxon>Heliantheae alliance</taxon>
        <taxon>Millerieae</taxon>
        <taxon>Smallanthus</taxon>
    </lineage>
</organism>
<name>A0ACB9ITR7_9ASTR</name>
<keyword evidence="2" id="KW-1185">Reference proteome</keyword>
<comment type="caution">
    <text evidence="1">The sequence shown here is derived from an EMBL/GenBank/DDBJ whole genome shotgun (WGS) entry which is preliminary data.</text>
</comment>
<reference evidence="1 2" key="2">
    <citation type="journal article" date="2022" name="Mol. Ecol. Resour.">
        <title>The genomes of chicory, endive, great burdock and yacon provide insights into Asteraceae paleo-polyploidization history and plant inulin production.</title>
        <authorList>
            <person name="Fan W."/>
            <person name="Wang S."/>
            <person name="Wang H."/>
            <person name="Wang A."/>
            <person name="Jiang F."/>
            <person name="Liu H."/>
            <person name="Zhao H."/>
            <person name="Xu D."/>
            <person name="Zhang Y."/>
        </authorList>
    </citation>
    <scope>NUCLEOTIDE SEQUENCE [LARGE SCALE GENOMIC DNA]</scope>
    <source>
        <strain evidence="2">cv. Yunnan</strain>
        <tissue evidence="1">Leaves</tissue>
    </source>
</reference>
<sequence>MAIKEGVAFGCHGERKVPLWWSLVRVFEGADAMSPSPIPLRGFCCWYFRILSLICSRILSRDYLLILSLEVSNSFSNPFKDSFSRLSAVKAFS</sequence>
<gene>
    <name evidence="1" type="ORF">L1987_21216</name>
</gene>
<dbReference type="Proteomes" id="UP001056120">
    <property type="component" value="Linkage Group LG07"/>
</dbReference>
<dbReference type="EMBL" id="CM042024">
    <property type="protein sequence ID" value="KAI3811492.1"/>
    <property type="molecule type" value="Genomic_DNA"/>
</dbReference>
<proteinExistence type="predicted"/>
<accession>A0ACB9ITR7</accession>
<evidence type="ECO:0000313" key="2">
    <source>
        <dbReference type="Proteomes" id="UP001056120"/>
    </source>
</evidence>
<evidence type="ECO:0000313" key="1">
    <source>
        <dbReference type="EMBL" id="KAI3811492.1"/>
    </source>
</evidence>